<accession>A0A918EP96</accession>
<dbReference type="AlphaFoldDB" id="A0A918EP96"/>
<comment type="caution">
    <text evidence="2">The sequence shown here is derived from an EMBL/GenBank/DDBJ whole genome shotgun (WGS) entry which is preliminary data.</text>
</comment>
<gene>
    <name evidence="2" type="ORF">GCM10010249_57260</name>
</gene>
<dbReference type="RefSeq" id="WP_189538063.1">
    <property type="nucleotide sequence ID" value="NZ_BMSV01000016.1"/>
</dbReference>
<name>A0A918EP96_9ACTN</name>
<evidence type="ECO:0000313" key="2">
    <source>
        <dbReference type="EMBL" id="GGQ31155.1"/>
    </source>
</evidence>
<feature type="region of interest" description="Disordered" evidence="1">
    <location>
        <begin position="25"/>
        <end position="60"/>
    </location>
</feature>
<dbReference type="EMBL" id="BMSV01000016">
    <property type="protein sequence ID" value="GGQ31155.1"/>
    <property type="molecule type" value="Genomic_DNA"/>
</dbReference>
<proteinExistence type="predicted"/>
<evidence type="ECO:0000313" key="3">
    <source>
        <dbReference type="Proteomes" id="UP000654123"/>
    </source>
</evidence>
<dbReference type="Proteomes" id="UP000654123">
    <property type="component" value="Unassembled WGS sequence"/>
</dbReference>
<reference evidence="2" key="2">
    <citation type="submission" date="2020-09" db="EMBL/GenBank/DDBJ databases">
        <authorList>
            <person name="Sun Q."/>
            <person name="Ohkuma M."/>
        </authorList>
    </citation>
    <scope>NUCLEOTIDE SEQUENCE</scope>
    <source>
        <strain evidence="2">JCM 4335</strain>
    </source>
</reference>
<feature type="compositionally biased region" description="Basic residues" evidence="1">
    <location>
        <begin position="25"/>
        <end position="38"/>
    </location>
</feature>
<sequence>MTAYDAPATRHAELLRQADAERLARRARAARTGRRAARRSGGDVPEGRVGGLRGLFVRAA</sequence>
<protein>
    <submittedName>
        <fullName evidence="2">Uncharacterized protein</fullName>
    </submittedName>
</protein>
<organism evidence="2 3">
    <name type="scientific">Streptomyces roseolilacinus</name>
    <dbReference type="NCBI Taxonomy" id="66904"/>
    <lineage>
        <taxon>Bacteria</taxon>
        <taxon>Bacillati</taxon>
        <taxon>Actinomycetota</taxon>
        <taxon>Actinomycetes</taxon>
        <taxon>Kitasatosporales</taxon>
        <taxon>Streptomycetaceae</taxon>
        <taxon>Streptomyces</taxon>
    </lineage>
</organism>
<reference evidence="2" key="1">
    <citation type="journal article" date="2014" name="Int. J. Syst. Evol. Microbiol.">
        <title>Complete genome sequence of Corynebacterium casei LMG S-19264T (=DSM 44701T), isolated from a smear-ripened cheese.</title>
        <authorList>
            <consortium name="US DOE Joint Genome Institute (JGI-PGF)"/>
            <person name="Walter F."/>
            <person name="Albersmeier A."/>
            <person name="Kalinowski J."/>
            <person name="Ruckert C."/>
        </authorList>
    </citation>
    <scope>NUCLEOTIDE SEQUENCE</scope>
    <source>
        <strain evidence="2">JCM 4335</strain>
    </source>
</reference>
<evidence type="ECO:0000256" key="1">
    <source>
        <dbReference type="SAM" id="MobiDB-lite"/>
    </source>
</evidence>
<keyword evidence="3" id="KW-1185">Reference proteome</keyword>